<comment type="caution">
    <text evidence="1">The sequence shown here is derived from an EMBL/GenBank/DDBJ whole genome shotgun (WGS) entry which is preliminary data.</text>
</comment>
<evidence type="ECO:0008006" key="3">
    <source>
        <dbReference type="Google" id="ProtNLM"/>
    </source>
</evidence>
<proteinExistence type="predicted"/>
<name>A0ABR2ULZ7_9PEZI</name>
<dbReference type="Proteomes" id="UP001408356">
    <property type="component" value="Unassembled WGS sequence"/>
</dbReference>
<dbReference type="EMBL" id="JARVKF010000416">
    <property type="protein sequence ID" value="KAK9415440.1"/>
    <property type="molecule type" value="Genomic_DNA"/>
</dbReference>
<protein>
    <recommendedName>
        <fullName evidence="3">LysR family regulatory protein</fullName>
    </recommendedName>
</protein>
<reference evidence="1 2" key="1">
    <citation type="journal article" date="2024" name="J. Plant Pathol.">
        <title>Sequence and assembly of the genome of Seiridium unicorne, isolate CBS 538.82, causal agent of cypress canker disease.</title>
        <authorList>
            <person name="Scali E."/>
            <person name="Rocca G.D."/>
            <person name="Danti R."/>
            <person name="Garbelotto M."/>
            <person name="Barberini S."/>
            <person name="Baroncelli R."/>
            <person name="Emiliani G."/>
        </authorList>
    </citation>
    <scope>NUCLEOTIDE SEQUENCE [LARGE SCALE GENOMIC DNA]</scope>
    <source>
        <strain evidence="1 2">BM-138-508</strain>
    </source>
</reference>
<evidence type="ECO:0000313" key="2">
    <source>
        <dbReference type="Proteomes" id="UP001408356"/>
    </source>
</evidence>
<accession>A0ABR2ULZ7</accession>
<organism evidence="1 2">
    <name type="scientific">Seiridium unicorne</name>
    <dbReference type="NCBI Taxonomy" id="138068"/>
    <lineage>
        <taxon>Eukaryota</taxon>
        <taxon>Fungi</taxon>
        <taxon>Dikarya</taxon>
        <taxon>Ascomycota</taxon>
        <taxon>Pezizomycotina</taxon>
        <taxon>Sordariomycetes</taxon>
        <taxon>Xylariomycetidae</taxon>
        <taxon>Amphisphaeriales</taxon>
        <taxon>Sporocadaceae</taxon>
        <taxon>Seiridium</taxon>
    </lineage>
</organism>
<keyword evidence="2" id="KW-1185">Reference proteome</keyword>
<dbReference type="Gene3D" id="3.30.559.10">
    <property type="entry name" value="Chloramphenicol acetyltransferase-like domain"/>
    <property type="match status" value="2"/>
</dbReference>
<evidence type="ECO:0000313" key="1">
    <source>
        <dbReference type="EMBL" id="KAK9415440.1"/>
    </source>
</evidence>
<gene>
    <name evidence="1" type="ORF">SUNI508_10464</name>
</gene>
<dbReference type="InterPro" id="IPR023213">
    <property type="entry name" value="CAT-like_dom_sf"/>
</dbReference>
<sequence length="500" mass="56138">MFGSRAQPPKVPSDTIIPLYFFDNTPLWRAFILCSTLVFDDVLDPQKLRVSLESLIQRDGWRKLSARLRRNVCCIALLQSKNHIDHNQEKKELEYHVPAQFTRDRPALSYRHVIHDIKTGQHPIVSRLPRPSSRPAVVADSDDFKAFFRREDGLEKLDDYLYSDVPQLGLNVISFKDKTMVCLDWPHIVMDAMGQRALLDAWSLMLQGRVDEVARPFGGTNNDPDPLEKLGAGPTEPYKLANIQLSMFGLAKYAIRNLTSFCRAQENRIVCVPTAFLARLHETALVELAASNNGIKPFLTEGDVLAAWWTRMATSHLKTGPQRSVLISNVYSLRKQLAVDLLPQGRPYVSNAVSFINVHSSLHEVSEQPLGHLALSIRQAIEQLGSRSQIEAYAALWRQSWGRMPPLFGDPGMHMITISNWAQARLFDTNFSAAIVPGSGQALGDSKTRGKPSYIQNDQPGMTLPNGFPIIGKDNLGNYWLSGYLPKEIWASVKETLADQ</sequence>